<feature type="region of interest" description="Disordered" evidence="1">
    <location>
        <begin position="1"/>
        <end position="27"/>
    </location>
</feature>
<gene>
    <name evidence="2" type="ORF">SAMN05216285_1752</name>
</gene>
<feature type="region of interest" description="Disordered" evidence="1">
    <location>
        <begin position="39"/>
        <end position="58"/>
    </location>
</feature>
<accession>A0A1I0NIN3</accession>
<keyword evidence="3" id="KW-1185">Reference proteome</keyword>
<sequence length="58" mass="6171">MIAGQTNAAIASTRRTGSPSHTRIDSRIRFRLHRRTTALATTTATARSGIDGTDGGMQ</sequence>
<evidence type="ECO:0000256" key="1">
    <source>
        <dbReference type="SAM" id="MobiDB-lite"/>
    </source>
</evidence>
<evidence type="ECO:0000313" key="2">
    <source>
        <dbReference type="EMBL" id="SEW01013.1"/>
    </source>
</evidence>
<organism evidence="2 3">
    <name type="scientific">Natrinema salifodinae</name>
    <dbReference type="NCBI Taxonomy" id="1202768"/>
    <lineage>
        <taxon>Archaea</taxon>
        <taxon>Methanobacteriati</taxon>
        <taxon>Methanobacteriota</taxon>
        <taxon>Stenosarchaea group</taxon>
        <taxon>Halobacteria</taxon>
        <taxon>Halobacteriales</taxon>
        <taxon>Natrialbaceae</taxon>
        <taxon>Natrinema</taxon>
    </lineage>
</organism>
<evidence type="ECO:0000313" key="3">
    <source>
        <dbReference type="Proteomes" id="UP000183275"/>
    </source>
</evidence>
<dbReference type="AlphaFoldDB" id="A0A1I0NIN3"/>
<dbReference type="EMBL" id="FOIS01000002">
    <property type="protein sequence ID" value="SEW01013.1"/>
    <property type="molecule type" value="Genomic_DNA"/>
</dbReference>
<dbReference type="STRING" id="1202768.SAMN05216285_1752"/>
<name>A0A1I0NIN3_9EURY</name>
<dbReference type="Proteomes" id="UP000183275">
    <property type="component" value="Unassembled WGS sequence"/>
</dbReference>
<protein>
    <submittedName>
        <fullName evidence="2">Uncharacterized protein</fullName>
    </submittedName>
</protein>
<feature type="compositionally biased region" description="Polar residues" evidence="1">
    <location>
        <begin position="1"/>
        <end position="21"/>
    </location>
</feature>
<reference evidence="3" key="1">
    <citation type="submission" date="2016-10" db="EMBL/GenBank/DDBJ databases">
        <authorList>
            <person name="Varghese N."/>
        </authorList>
    </citation>
    <scope>NUCLEOTIDE SEQUENCE [LARGE SCALE GENOMIC DNA]</scope>
    <source>
        <strain evidence="3">CGMCC 1.12284</strain>
    </source>
</reference>
<proteinExistence type="predicted"/>